<dbReference type="InterPro" id="IPR036055">
    <property type="entry name" value="LDL_receptor-like_sf"/>
</dbReference>
<dbReference type="InterPro" id="IPR000998">
    <property type="entry name" value="MAM_dom"/>
</dbReference>
<dbReference type="FunFam" id="2.60.120.200:FF:000193">
    <property type="entry name" value="Tyrosine-protein kinase receptor"/>
    <property type="match status" value="1"/>
</dbReference>
<dbReference type="CDD" id="cd00112">
    <property type="entry name" value="LDLa"/>
    <property type="match status" value="1"/>
</dbReference>
<dbReference type="Pfam" id="PF00057">
    <property type="entry name" value="Ldl_recept_a"/>
    <property type="match status" value="1"/>
</dbReference>
<protein>
    <recommendedName>
        <fullName evidence="4">MAM domain-containing protein</fullName>
    </recommendedName>
</protein>
<dbReference type="SMART" id="SM00137">
    <property type="entry name" value="MAM"/>
    <property type="match status" value="1"/>
</dbReference>
<dbReference type="Gene3D" id="2.60.120.200">
    <property type="match status" value="2"/>
</dbReference>
<dbReference type="InterPro" id="IPR002172">
    <property type="entry name" value="LDrepeatLR_classA_rpt"/>
</dbReference>
<reference evidence="5" key="2">
    <citation type="submission" date="2015-06" db="UniProtKB">
        <authorList>
            <consortium name="EnsemblMetazoa"/>
        </authorList>
    </citation>
    <scope>IDENTIFICATION</scope>
</reference>
<keyword evidence="6" id="KW-1185">Reference proteome</keyword>
<accession>T1GM18</accession>
<comment type="caution">
    <text evidence="2">Lacks conserved residue(s) required for the propagation of feature annotation.</text>
</comment>
<feature type="domain" description="MAM" evidence="4">
    <location>
        <begin position="425"/>
        <end position="528"/>
    </location>
</feature>
<dbReference type="EnsemblMetazoa" id="MESCA004586-RA">
    <property type="protein sequence ID" value="MESCA004586-PA"/>
    <property type="gene ID" value="MESCA004586"/>
</dbReference>
<feature type="compositionally biased region" description="Polar residues" evidence="3">
    <location>
        <begin position="69"/>
        <end position="78"/>
    </location>
</feature>
<dbReference type="Proteomes" id="UP000015102">
    <property type="component" value="Unassembled WGS sequence"/>
</dbReference>
<name>T1GM18_MEGSC</name>
<organism evidence="5 6">
    <name type="scientific">Megaselia scalaris</name>
    <name type="common">Humpbacked fly</name>
    <name type="synonym">Phora scalaris</name>
    <dbReference type="NCBI Taxonomy" id="36166"/>
    <lineage>
        <taxon>Eukaryota</taxon>
        <taxon>Metazoa</taxon>
        <taxon>Ecdysozoa</taxon>
        <taxon>Arthropoda</taxon>
        <taxon>Hexapoda</taxon>
        <taxon>Insecta</taxon>
        <taxon>Pterygota</taxon>
        <taxon>Neoptera</taxon>
        <taxon>Endopterygota</taxon>
        <taxon>Diptera</taxon>
        <taxon>Brachycera</taxon>
        <taxon>Muscomorpha</taxon>
        <taxon>Platypezoidea</taxon>
        <taxon>Phoridae</taxon>
        <taxon>Megaseliini</taxon>
        <taxon>Megaselia</taxon>
    </lineage>
</organism>
<dbReference type="Pfam" id="PF00629">
    <property type="entry name" value="MAM"/>
    <property type="match status" value="2"/>
</dbReference>
<proteinExistence type="predicted"/>
<dbReference type="AlphaFoldDB" id="T1GM18"/>
<dbReference type="SMART" id="SM00192">
    <property type="entry name" value="LDLa"/>
    <property type="match status" value="1"/>
</dbReference>
<evidence type="ECO:0000259" key="4">
    <source>
        <dbReference type="PROSITE" id="PS50060"/>
    </source>
</evidence>
<dbReference type="SUPFAM" id="SSF57424">
    <property type="entry name" value="LDL receptor-like module"/>
    <property type="match status" value="1"/>
</dbReference>
<sequence length="551" mass="61346">MLLEQDLQLSRLRHNLDDSALTNFNPNYGCDGILNGNIDVKSLPQVSRESLKLVLPVSSENDEDRMRQSHSNEFPSLQATNSSDYLIPLTHQRITETSPHVAENLAVYSNPVTTSPSVPTITPPHQFIDQTYPYVRTNGDIKLISLDTPQATPTTVKPPMSFNQMDGITLNPSALPNAHYNKSYANIEVNDPSKCNGVIPTSKMNGHASSNGSPDMNEEHFGVKCFFESKCAWVWEENGDDSFQITTASELHRLNITGLTPGPNADMLDDANGNFLYAKRHFGNLRFRSVDSQSNLENGFLRVVIEPTESQESSSIIAEVAGDNLRKWKAKRFQIGRISRDFRVSLEIIPSIQKTSRGSIALDNIRMTDCFPQGTRNDKCSSTQLKCKSSKIPVCIPLSRICDLVVDCDDAEDELRNCDKIPNGGICDFENPENDWCGWHDPGKSLLTWSRHAGASPTQDTGPTIDHTFQNTSGHYMLVNMNQFANDSEKKDRAGFASNAIMYSRIFNPPPTVHGIPGHPFSNSCIKFKKKKTIRTHFGGVIRIKDQIGIE</sequence>
<dbReference type="PANTHER" id="PTHR23282">
    <property type="entry name" value="APICAL ENDOSOMAL GLYCOPROTEIN PRECURSOR"/>
    <property type="match status" value="1"/>
</dbReference>
<dbReference type="PANTHER" id="PTHR23282:SF146">
    <property type="entry name" value="RT07201P-RELATED"/>
    <property type="match status" value="1"/>
</dbReference>
<dbReference type="GO" id="GO:0016020">
    <property type="term" value="C:membrane"/>
    <property type="evidence" value="ECO:0007669"/>
    <property type="project" value="InterPro"/>
</dbReference>
<evidence type="ECO:0000313" key="5">
    <source>
        <dbReference type="EnsemblMetazoa" id="MESCA004586-PA"/>
    </source>
</evidence>
<feature type="domain" description="MAM" evidence="4">
    <location>
        <begin position="301"/>
        <end position="372"/>
    </location>
</feature>
<evidence type="ECO:0000313" key="6">
    <source>
        <dbReference type="Proteomes" id="UP000015102"/>
    </source>
</evidence>
<dbReference type="STRING" id="36166.T1GM18"/>
<evidence type="ECO:0000256" key="2">
    <source>
        <dbReference type="PROSITE-ProRule" id="PRU00124"/>
    </source>
</evidence>
<dbReference type="EMBL" id="CAQQ02391534">
    <property type="status" value="NOT_ANNOTATED_CDS"/>
    <property type="molecule type" value="Genomic_DNA"/>
</dbReference>
<dbReference type="Gene3D" id="4.10.400.10">
    <property type="entry name" value="Low-density Lipoprotein Receptor"/>
    <property type="match status" value="1"/>
</dbReference>
<dbReference type="PROSITE" id="PS50060">
    <property type="entry name" value="MAM_2"/>
    <property type="match status" value="2"/>
</dbReference>
<evidence type="ECO:0000256" key="1">
    <source>
        <dbReference type="ARBA" id="ARBA00023157"/>
    </source>
</evidence>
<dbReference type="InterPro" id="IPR013320">
    <property type="entry name" value="ConA-like_dom_sf"/>
</dbReference>
<feature type="region of interest" description="Disordered" evidence="3">
    <location>
        <begin position="59"/>
        <end position="78"/>
    </location>
</feature>
<dbReference type="InterPro" id="IPR023415">
    <property type="entry name" value="LDLR_class-A_CS"/>
</dbReference>
<dbReference type="EMBL" id="CAQQ02391533">
    <property type="status" value="NOT_ANNOTATED_CDS"/>
    <property type="molecule type" value="Genomic_DNA"/>
</dbReference>
<dbReference type="HOGENOM" id="CLU_494587_0_0_1"/>
<keyword evidence="1" id="KW-1015">Disulfide bond</keyword>
<dbReference type="PROSITE" id="PS01209">
    <property type="entry name" value="LDLRA_1"/>
    <property type="match status" value="1"/>
</dbReference>
<reference evidence="6" key="1">
    <citation type="submission" date="2013-02" db="EMBL/GenBank/DDBJ databases">
        <authorList>
            <person name="Hughes D."/>
        </authorList>
    </citation>
    <scope>NUCLEOTIDE SEQUENCE</scope>
    <source>
        <strain>Durham</strain>
        <strain evidence="6">NC isolate 2 -- Noor lab</strain>
    </source>
</reference>
<dbReference type="SUPFAM" id="SSF49899">
    <property type="entry name" value="Concanavalin A-like lectins/glucanases"/>
    <property type="match status" value="2"/>
</dbReference>
<dbReference type="InterPro" id="IPR051560">
    <property type="entry name" value="MAM_domain-containing"/>
</dbReference>
<dbReference type="PROSITE" id="PS50068">
    <property type="entry name" value="LDLRA_2"/>
    <property type="match status" value="1"/>
</dbReference>
<evidence type="ECO:0000256" key="3">
    <source>
        <dbReference type="SAM" id="MobiDB-lite"/>
    </source>
</evidence>